<dbReference type="NCBIfam" id="TIGR00106">
    <property type="entry name" value="MTH1187 family thiamine-binding protein"/>
    <property type="match status" value="1"/>
</dbReference>
<dbReference type="InterPro" id="IPR002767">
    <property type="entry name" value="Thiamine_BP"/>
</dbReference>
<evidence type="ECO:0000259" key="2">
    <source>
        <dbReference type="Pfam" id="PF01910"/>
    </source>
</evidence>
<accession>A0A517MSU5</accession>
<comment type="similarity">
    <text evidence="1">Belongs to the UPF0045 family.</text>
</comment>
<dbReference type="OrthoDB" id="5886358at2"/>
<dbReference type="PANTHER" id="PTHR33777:SF1">
    <property type="entry name" value="UPF0045 PROTEIN ECM15"/>
    <property type="match status" value="1"/>
</dbReference>
<feature type="domain" description="Thiamine-binding protein" evidence="2">
    <location>
        <begin position="5"/>
        <end position="93"/>
    </location>
</feature>
<sequence length="104" mass="11343">MVLLELSIVPMGTGEGVSQHVARCVDLIDQSGLDYELHSMGTIVEGELPAVLALMQQCIELMSAVSDRVTCSAKLDYRKGRSGRLREKIETVESHLGRSVKKAT</sequence>
<reference evidence="3 4" key="1">
    <citation type="submission" date="2019-02" db="EMBL/GenBank/DDBJ databases">
        <title>Deep-cultivation of Planctomycetes and their phenomic and genomic characterization uncovers novel biology.</title>
        <authorList>
            <person name="Wiegand S."/>
            <person name="Jogler M."/>
            <person name="Boedeker C."/>
            <person name="Pinto D."/>
            <person name="Vollmers J."/>
            <person name="Rivas-Marin E."/>
            <person name="Kohn T."/>
            <person name="Peeters S.H."/>
            <person name="Heuer A."/>
            <person name="Rast P."/>
            <person name="Oberbeckmann S."/>
            <person name="Bunk B."/>
            <person name="Jeske O."/>
            <person name="Meyerdierks A."/>
            <person name="Storesund J.E."/>
            <person name="Kallscheuer N."/>
            <person name="Luecker S."/>
            <person name="Lage O.M."/>
            <person name="Pohl T."/>
            <person name="Merkel B.J."/>
            <person name="Hornburger P."/>
            <person name="Mueller R.-W."/>
            <person name="Bruemmer F."/>
            <person name="Labrenz M."/>
            <person name="Spormann A.M."/>
            <person name="Op den Camp H."/>
            <person name="Overmann J."/>
            <person name="Amann R."/>
            <person name="Jetten M.S.M."/>
            <person name="Mascher T."/>
            <person name="Medema M.H."/>
            <person name="Devos D.P."/>
            <person name="Kaster A.-K."/>
            <person name="Ovreas L."/>
            <person name="Rohde M."/>
            <person name="Galperin M.Y."/>
            <person name="Jogler C."/>
        </authorList>
    </citation>
    <scope>NUCLEOTIDE SEQUENCE [LARGE SCALE GENOMIC DNA]</scope>
    <source>
        <strain evidence="3 4">HG15A2</strain>
    </source>
</reference>
<gene>
    <name evidence="3" type="ORF">HG15A2_12360</name>
</gene>
<evidence type="ECO:0000256" key="1">
    <source>
        <dbReference type="ARBA" id="ARBA00010272"/>
    </source>
</evidence>
<dbReference type="PANTHER" id="PTHR33777">
    <property type="entry name" value="UPF0045 PROTEIN ECM15"/>
    <property type="match status" value="1"/>
</dbReference>
<dbReference type="Pfam" id="PF01910">
    <property type="entry name" value="Thiamine_BP"/>
    <property type="match status" value="1"/>
</dbReference>
<keyword evidence="4" id="KW-1185">Reference proteome</keyword>
<dbReference type="GO" id="GO:0005829">
    <property type="term" value="C:cytosol"/>
    <property type="evidence" value="ECO:0007669"/>
    <property type="project" value="TreeGrafter"/>
</dbReference>
<dbReference type="InterPro" id="IPR029756">
    <property type="entry name" value="MTH1187/YkoF-like"/>
</dbReference>
<dbReference type="InterPro" id="IPR051614">
    <property type="entry name" value="UPF0045_domain"/>
</dbReference>
<dbReference type="KEGG" id="amob:HG15A2_12360"/>
<protein>
    <recommendedName>
        <fullName evidence="2">Thiamine-binding protein domain-containing protein</fullName>
    </recommendedName>
</protein>
<dbReference type="RefSeq" id="WP_145058764.1">
    <property type="nucleotide sequence ID" value="NZ_CP036263.1"/>
</dbReference>
<name>A0A517MSU5_9BACT</name>
<organism evidence="3 4">
    <name type="scientific">Adhaeretor mobilis</name>
    <dbReference type="NCBI Taxonomy" id="1930276"/>
    <lineage>
        <taxon>Bacteria</taxon>
        <taxon>Pseudomonadati</taxon>
        <taxon>Planctomycetota</taxon>
        <taxon>Planctomycetia</taxon>
        <taxon>Pirellulales</taxon>
        <taxon>Lacipirellulaceae</taxon>
        <taxon>Adhaeretor</taxon>
    </lineage>
</organism>
<evidence type="ECO:0000313" key="3">
    <source>
        <dbReference type="EMBL" id="QDS97966.1"/>
    </source>
</evidence>
<dbReference type="AlphaFoldDB" id="A0A517MSU5"/>
<dbReference type="Proteomes" id="UP000319852">
    <property type="component" value="Chromosome"/>
</dbReference>
<dbReference type="EMBL" id="CP036263">
    <property type="protein sequence ID" value="QDS97966.1"/>
    <property type="molecule type" value="Genomic_DNA"/>
</dbReference>
<dbReference type="Gene3D" id="3.30.70.930">
    <property type="match status" value="1"/>
</dbReference>
<evidence type="ECO:0000313" key="4">
    <source>
        <dbReference type="Proteomes" id="UP000319852"/>
    </source>
</evidence>
<proteinExistence type="inferred from homology"/>
<dbReference type="SUPFAM" id="SSF89957">
    <property type="entry name" value="MTH1187/YkoF-like"/>
    <property type="match status" value="1"/>
</dbReference>